<dbReference type="Proteomes" id="UP000308600">
    <property type="component" value="Unassembled WGS sequence"/>
</dbReference>
<evidence type="ECO:0000313" key="2">
    <source>
        <dbReference type="Proteomes" id="UP000308600"/>
    </source>
</evidence>
<accession>A0ACD3ATM9</accession>
<dbReference type="EMBL" id="ML208339">
    <property type="protein sequence ID" value="TFK68994.1"/>
    <property type="molecule type" value="Genomic_DNA"/>
</dbReference>
<protein>
    <submittedName>
        <fullName evidence="1">Uncharacterized protein</fullName>
    </submittedName>
</protein>
<gene>
    <name evidence="1" type="ORF">BDN72DRAFT_841080</name>
</gene>
<reference evidence="1 2" key="1">
    <citation type="journal article" date="2019" name="Nat. Ecol. Evol.">
        <title>Megaphylogeny resolves global patterns of mushroom evolution.</title>
        <authorList>
            <person name="Varga T."/>
            <person name="Krizsan K."/>
            <person name="Foldi C."/>
            <person name="Dima B."/>
            <person name="Sanchez-Garcia M."/>
            <person name="Sanchez-Ramirez S."/>
            <person name="Szollosi G.J."/>
            <person name="Szarkandi J.G."/>
            <person name="Papp V."/>
            <person name="Albert L."/>
            <person name="Andreopoulos W."/>
            <person name="Angelini C."/>
            <person name="Antonin V."/>
            <person name="Barry K.W."/>
            <person name="Bougher N.L."/>
            <person name="Buchanan P."/>
            <person name="Buyck B."/>
            <person name="Bense V."/>
            <person name="Catcheside P."/>
            <person name="Chovatia M."/>
            <person name="Cooper J."/>
            <person name="Damon W."/>
            <person name="Desjardin D."/>
            <person name="Finy P."/>
            <person name="Geml J."/>
            <person name="Haridas S."/>
            <person name="Hughes K."/>
            <person name="Justo A."/>
            <person name="Karasinski D."/>
            <person name="Kautmanova I."/>
            <person name="Kiss B."/>
            <person name="Kocsube S."/>
            <person name="Kotiranta H."/>
            <person name="LaButti K.M."/>
            <person name="Lechner B.E."/>
            <person name="Liimatainen K."/>
            <person name="Lipzen A."/>
            <person name="Lukacs Z."/>
            <person name="Mihaltcheva S."/>
            <person name="Morgado L.N."/>
            <person name="Niskanen T."/>
            <person name="Noordeloos M.E."/>
            <person name="Ohm R.A."/>
            <person name="Ortiz-Santana B."/>
            <person name="Ovrebo C."/>
            <person name="Racz N."/>
            <person name="Riley R."/>
            <person name="Savchenko A."/>
            <person name="Shiryaev A."/>
            <person name="Soop K."/>
            <person name="Spirin V."/>
            <person name="Szebenyi C."/>
            <person name="Tomsovsky M."/>
            <person name="Tulloss R.E."/>
            <person name="Uehling J."/>
            <person name="Grigoriev I.V."/>
            <person name="Vagvolgyi C."/>
            <person name="Papp T."/>
            <person name="Martin F.M."/>
            <person name="Miettinen O."/>
            <person name="Hibbett D.S."/>
            <person name="Nagy L.G."/>
        </authorList>
    </citation>
    <scope>NUCLEOTIDE SEQUENCE [LARGE SCALE GENOMIC DNA]</scope>
    <source>
        <strain evidence="1 2">NL-1719</strain>
    </source>
</reference>
<evidence type="ECO:0000313" key="1">
    <source>
        <dbReference type="EMBL" id="TFK68994.1"/>
    </source>
</evidence>
<name>A0ACD3ATM9_9AGAR</name>
<organism evidence="1 2">
    <name type="scientific">Pluteus cervinus</name>
    <dbReference type="NCBI Taxonomy" id="181527"/>
    <lineage>
        <taxon>Eukaryota</taxon>
        <taxon>Fungi</taxon>
        <taxon>Dikarya</taxon>
        <taxon>Basidiomycota</taxon>
        <taxon>Agaricomycotina</taxon>
        <taxon>Agaricomycetes</taxon>
        <taxon>Agaricomycetidae</taxon>
        <taxon>Agaricales</taxon>
        <taxon>Pluteineae</taxon>
        <taxon>Pluteaceae</taxon>
        <taxon>Pluteus</taxon>
    </lineage>
</organism>
<sequence length="529" mass="60341">MTSTGSDGKEGKITTPLHFYDPHASQRAQIERQILLLKQQIQRLEVARNGLLPISSLPNEILSNIFLTRRPNYDAYEVKMRGLLTLTWVCHHWRNVALATAPLWSYIGKENFHWAAESLIRSKQAPLDGILDRVFDDPSTFDIDALVLSQIHRFRRMKLSLGRHQRSDAAVKLGPVLTQPAPMLEVLELGYVAISTPLFSGMSPLLHTVRLSWGRIKWTPKILPFIALKNLQIIYPATRFSVTTFVQTLPPSLPHLETLELIRTFNSLTPPRTHPPTRVSFPNLKVLRLWGSGLGTLSQFFEFCSFSLLAEVNVDVTPDEGETVSGFLDIVRASGGFDRRPFFSVDLKHRNSDEDTLFIRAQNTEDDKNPISLTLPTQHLPWSDIIQNVTTLPIQRLTKLTLGTPQLSNDDWARVFVPFVNLEALSLDDELTVESFIRFIVFSTPDNLDEATVTDSITSQLPFNSLREIELWGYDFGSEVESHADFLAFCHAMKVRRRCGVKLKELWVRDYMLYLDLLREGADELRFLY</sequence>
<keyword evidence="2" id="KW-1185">Reference proteome</keyword>
<proteinExistence type="predicted"/>